<feature type="domain" description="DUF2147" evidence="3">
    <location>
        <begin position="36"/>
        <end position="151"/>
    </location>
</feature>
<dbReference type="Gene3D" id="2.40.128.520">
    <property type="match status" value="1"/>
</dbReference>
<dbReference type="Proteomes" id="UP000011841">
    <property type="component" value="Chromosome"/>
</dbReference>
<evidence type="ECO:0000313" key="5">
    <source>
        <dbReference type="Proteomes" id="UP000011841"/>
    </source>
</evidence>
<dbReference type="PATRIC" id="fig|1245469.3.peg.4724"/>
<accession>M4Z9X0</accession>
<dbReference type="STRING" id="1245469.S58_46170"/>
<dbReference type="eggNOG" id="COG4731">
    <property type="taxonomic scope" value="Bacteria"/>
</dbReference>
<sequence length="202" mass="21660">MTLRFVLRVGLRIVVSLLLSMAESRGHAAPVSDPAGTWLTEDGRARVRIERCGGMPDRICGYIVWMKETADAKGQPFRDRLHPDPARRARLLLGHQMLLGLKLNPDGRYVGEVYNAEDGKTYSVSIWREGPKMLAVKGCLLGLFCATQGWAQVTDLVPGQLVGATGEGGGPLPDPEWAAPKPPPTAGAAKPPAAGTIKTKAN</sequence>
<evidence type="ECO:0000256" key="2">
    <source>
        <dbReference type="SAM" id="SignalP"/>
    </source>
</evidence>
<gene>
    <name evidence="4" type="ORF">S58_46170</name>
</gene>
<keyword evidence="5" id="KW-1185">Reference proteome</keyword>
<protein>
    <recommendedName>
        <fullName evidence="3">DUF2147 domain-containing protein</fullName>
    </recommendedName>
</protein>
<reference evidence="4 5" key="1">
    <citation type="journal article" date="2013" name="Appl. Environ. Microbiol.">
        <title>Genome analysis suggests that the soil oligotrophic bacterium Agromonas oligotrophica (Bradyrhizobium oligotrophicum) is a nitrogen-fixing symbiont of Aeschynomene indica.</title>
        <authorList>
            <person name="Okubo T."/>
            <person name="Fukushima S."/>
            <person name="Itakura M."/>
            <person name="Oshima K."/>
            <person name="Longtonglang A."/>
            <person name="Teaumroong N."/>
            <person name="Mitsui H."/>
            <person name="Hattori M."/>
            <person name="Hattori R."/>
            <person name="Hattori T."/>
            <person name="Minamisawa K."/>
        </authorList>
    </citation>
    <scope>NUCLEOTIDE SEQUENCE [LARGE SCALE GENOMIC DNA]</scope>
    <source>
        <strain evidence="4 5">S58</strain>
    </source>
</reference>
<dbReference type="RefSeq" id="WP_015667689.1">
    <property type="nucleotide sequence ID" value="NC_020453.1"/>
</dbReference>
<feature type="region of interest" description="Disordered" evidence="1">
    <location>
        <begin position="164"/>
        <end position="202"/>
    </location>
</feature>
<keyword evidence="2" id="KW-0732">Signal</keyword>
<feature type="compositionally biased region" description="Low complexity" evidence="1">
    <location>
        <begin position="186"/>
        <end position="202"/>
    </location>
</feature>
<dbReference type="EMBL" id="AP012603">
    <property type="protein sequence ID" value="BAM90598.1"/>
    <property type="molecule type" value="Genomic_DNA"/>
</dbReference>
<dbReference type="OrthoDB" id="9811671at2"/>
<dbReference type="KEGG" id="aol:S58_46170"/>
<dbReference type="PANTHER" id="PTHR36919">
    <property type="entry name" value="BLR1215 PROTEIN"/>
    <property type="match status" value="1"/>
</dbReference>
<dbReference type="HOGENOM" id="CLU_108869_1_1_5"/>
<evidence type="ECO:0000256" key="1">
    <source>
        <dbReference type="SAM" id="MobiDB-lite"/>
    </source>
</evidence>
<evidence type="ECO:0000259" key="3">
    <source>
        <dbReference type="Pfam" id="PF09917"/>
    </source>
</evidence>
<dbReference type="GeneID" id="301818399"/>
<dbReference type="PANTHER" id="PTHR36919:SF2">
    <property type="entry name" value="BLL6627 PROTEIN"/>
    <property type="match status" value="1"/>
</dbReference>
<name>M4Z9X0_9BRAD</name>
<dbReference type="AlphaFoldDB" id="M4Z9X0"/>
<dbReference type="Pfam" id="PF09917">
    <property type="entry name" value="DUF2147"/>
    <property type="match status" value="1"/>
</dbReference>
<proteinExistence type="predicted"/>
<organism evidence="4 5">
    <name type="scientific">Bradyrhizobium oligotrophicum S58</name>
    <dbReference type="NCBI Taxonomy" id="1245469"/>
    <lineage>
        <taxon>Bacteria</taxon>
        <taxon>Pseudomonadati</taxon>
        <taxon>Pseudomonadota</taxon>
        <taxon>Alphaproteobacteria</taxon>
        <taxon>Hyphomicrobiales</taxon>
        <taxon>Nitrobacteraceae</taxon>
        <taxon>Bradyrhizobium</taxon>
    </lineage>
</organism>
<feature type="chain" id="PRO_5004062162" description="DUF2147 domain-containing protein" evidence="2">
    <location>
        <begin position="29"/>
        <end position="202"/>
    </location>
</feature>
<dbReference type="InterPro" id="IPR019223">
    <property type="entry name" value="DUF2147"/>
</dbReference>
<feature type="signal peptide" evidence="2">
    <location>
        <begin position="1"/>
        <end position="28"/>
    </location>
</feature>
<evidence type="ECO:0000313" key="4">
    <source>
        <dbReference type="EMBL" id="BAM90598.1"/>
    </source>
</evidence>